<dbReference type="InterPro" id="IPR032244">
    <property type="entry name" value="LapD_MoxY_N"/>
</dbReference>
<dbReference type="InterPro" id="IPR029787">
    <property type="entry name" value="Nucleotide_cyclase"/>
</dbReference>
<accession>A0A841GDX9</accession>
<keyword evidence="1" id="KW-0812">Transmembrane</keyword>
<dbReference type="Pfam" id="PF00990">
    <property type="entry name" value="GGDEF"/>
    <property type="match status" value="1"/>
</dbReference>
<dbReference type="Pfam" id="PF00672">
    <property type="entry name" value="HAMP"/>
    <property type="match status" value="1"/>
</dbReference>
<dbReference type="Gene3D" id="3.30.70.270">
    <property type="match status" value="1"/>
</dbReference>
<dbReference type="Gene3D" id="6.20.270.20">
    <property type="entry name" value="LapD/MoxY periplasmic domain"/>
    <property type="match status" value="1"/>
</dbReference>
<feature type="transmembrane region" description="Helical" evidence="1">
    <location>
        <begin position="7"/>
        <end position="25"/>
    </location>
</feature>
<dbReference type="SMART" id="SM00304">
    <property type="entry name" value="HAMP"/>
    <property type="match status" value="1"/>
</dbReference>
<dbReference type="RefSeq" id="WP_188026541.1">
    <property type="nucleotide sequence ID" value="NZ_JACHGR010000005.1"/>
</dbReference>
<dbReference type="PROSITE" id="PS50885">
    <property type="entry name" value="HAMP"/>
    <property type="match status" value="1"/>
</dbReference>
<dbReference type="Proteomes" id="UP000585721">
    <property type="component" value="Unassembled WGS sequence"/>
</dbReference>
<dbReference type="SMART" id="SM00052">
    <property type="entry name" value="EAL"/>
    <property type="match status" value="1"/>
</dbReference>
<evidence type="ECO:0000259" key="3">
    <source>
        <dbReference type="PROSITE" id="PS50885"/>
    </source>
</evidence>
<protein>
    <submittedName>
        <fullName evidence="5">Diguanylate cyclase (GGDEF)-like protein</fullName>
    </submittedName>
</protein>
<evidence type="ECO:0000313" key="6">
    <source>
        <dbReference type="Proteomes" id="UP000585721"/>
    </source>
</evidence>
<reference evidence="5 6" key="1">
    <citation type="submission" date="2020-08" db="EMBL/GenBank/DDBJ databases">
        <title>Genomic Encyclopedia of Type Strains, Phase IV (KMG-IV): sequencing the most valuable type-strain genomes for metagenomic binning, comparative biology and taxonomic classification.</title>
        <authorList>
            <person name="Goeker M."/>
        </authorList>
    </citation>
    <scope>NUCLEOTIDE SEQUENCE [LARGE SCALE GENOMIC DNA]</scope>
    <source>
        <strain evidence="5 6">DSM 22975</strain>
    </source>
</reference>
<dbReference type="InterPro" id="IPR003660">
    <property type="entry name" value="HAMP_dom"/>
</dbReference>
<evidence type="ECO:0000313" key="5">
    <source>
        <dbReference type="EMBL" id="MBB6055797.1"/>
    </source>
</evidence>
<feature type="domain" description="HAMP" evidence="3">
    <location>
        <begin position="172"/>
        <end position="224"/>
    </location>
</feature>
<feature type="domain" description="GGDEF" evidence="4">
    <location>
        <begin position="263"/>
        <end position="398"/>
    </location>
</feature>
<evidence type="ECO:0000256" key="1">
    <source>
        <dbReference type="SAM" id="Phobius"/>
    </source>
</evidence>
<gene>
    <name evidence="5" type="ORF">HNR75_001715</name>
</gene>
<evidence type="ECO:0000259" key="4">
    <source>
        <dbReference type="PROSITE" id="PS50887"/>
    </source>
</evidence>
<organism evidence="5 6">
    <name type="scientific">Tolumonas osonensis</name>
    <dbReference type="NCBI Taxonomy" id="675874"/>
    <lineage>
        <taxon>Bacteria</taxon>
        <taxon>Pseudomonadati</taxon>
        <taxon>Pseudomonadota</taxon>
        <taxon>Gammaproteobacteria</taxon>
        <taxon>Aeromonadales</taxon>
        <taxon>Aeromonadaceae</taxon>
        <taxon>Tolumonas</taxon>
    </lineage>
</organism>
<sequence>MTLYKQILAFVIFLFAGLLIIAYAVQFQSTRDYLAEQQRVSVINTANSVGIALTPYLETGDKVGAESIINAAFDGGYYQEIHLDLLASKQTIEKTNKKEIEGVPGWFIQLNLFKSETYESILTSGWLQLGKLQVKGHPGDAYFQFWRTMSNLFWSYIACFIVVSVLVVTALHFLLRPLNLIRRQAVEIEKHHFNKSIPLPKTLELREVVQSINTLTVKLAKQFKEEAVAADLLRERAFRDAVSGLGNRAYFIGQINAWIAEHGTGGIMLVAVDALDEIYRIEGYGARDQMVRQIANALQTKLAYLDSAAIARISATEYAVLLPGLTSEDLLETAHILNDAIAELIVNPLETDSAFSVIGIAVRNEDEDLSALLTKADSALRRARSERLGAVTIEHAEKADTLGRLAWKDIILEALEHDQFDFRVQPVTMLTGEKALPSELFTGIRHQGQRFSAAQFMAAVEMFKLGEKLDRYVLEHAVFVLSANPGMSLSVNLTIGSISSLSFLNYLNDFFIKNHGLSRRIAIEIPENAIFHQREAVKSLSEICKHFNVMWGIDQFGRHFQSLEYLTELSPVYVKVDQGYMSIISKDENAQSVLAAVCRTAHNAGVITVVTRVENEQQMEIINQLFVDAYQGIVHPAREI</sequence>
<dbReference type="PANTHER" id="PTHR33121:SF79">
    <property type="entry name" value="CYCLIC DI-GMP PHOSPHODIESTERASE PDED-RELATED"/>
    <property type="match status" value="1"/>
</dbReference>
<comment type="caution">
    <text evidence="5">The sequence shown here is derived from an EMBL/GenBank/DDBJ whole genome shotgun (WGS) entry which is preliminary data.</text>
</comment>
<dbReference type="EMBL" id="JACHGR010000005">
    <property type="protein sequence ID" value="MBB6055797.1"/>
    <property type="molecule type" value="Genomic_DNA"/>
</dbReference>
<dbReference type="PROSITE" id="PS50883">
    <property type="entry name" value="EAL"/>
    <property type="match status" value="1"/>
</dbReference>
<dbReference type="SUPFAM" id="SSF55073">
    <property type="entry name" value="Nucleotide cyclase"/>
    <property type="match status" value="1"/>
</dbReference>
<feature type="transmembrane region" description="Helical" evidence="1">
    <location>
        <begin position="153"/>
        <end position="175"/>
    </location>
</feature>
<dbReference type="SMART" id="SM00267">
    <property type="entry name" value="GGDEF"/>
    <property type="match status" value="1"/>
</dbReference>
<dbReference type="AlphaFoldDB" id="A0A841GDX9"/>
<dbReference type="InterPro" id="IPR042461">
    <property type="entry name" value="LapD_MoxY_peri_C"/>
</dbReference>
<dbReference type="SUPFAM" id="SSF141868">
    <property type="entry name" value="EAL domain-like"/>
    <property type="match status" value="1"/>
</dbReference>
<dbReference type="InterPro" id="IPR043128">
    <property type="entry name" value="Rev_trsase/Diguanyl_cyclase"/>
</dbReference>
<dbReference type="GO" id="GO:0016020">
    <property type="term" value="C:membrane"/>
    <property type="evidence" value="ECO:0007669"/>
    <property type="project" value="InterPro"/>
</dbReference>
<dbReference type="Pfam" id="PF16448">
    <property type="entry name" value="LapD_MoxY_N"/>
    <property type="match status" value="1"/>
</dbReference>
<dbReference type="InterPro" id="IPR001633">
    <property type="entry name" value="EAL_dom"/>
</dbReference>
<evidence type="ECO:0000259" key="2">
    <source>
        <dbReference type="PROSITE" id="PS50883"/>
    </source>
</evidence>
<name>A0A841GDX9_9GAMM</name>
<dbReference type="InterPro" id="IPR000160">
    <property type="entry name" value="GGDEF_dom"/>
</dbReference>
<dbReference type="Gene3D" id="3.30.110.200">
    <property type="match status" value="1"/>
</dbReference>
<keyword evidence="1" id="KW-0472">Membrane</keyword>
<dbReference type="NCBIfam" id="TIGR00254">
    <property type="entry name" value="GGDEF"/>
    <property type="match status" value="1"/>
</dbReference>
<keyword evidence="6" id="KW-1185">Reference proteome</keyword>
<dbReference type="InterPro" id="IPR050706">
    <property type="entry name" value="Cyclic-di-GMP_PDE-like"/>
</dbReference>
<keyword evidence="1" id="KW-1133">Transmembrane helix</keyword>
<proteinExistence type="predicted"/>
<dbReference type="Gene3D" id="6.10.340.10">
    <property type="match status" value="1"/>
</dbReference>
<dbReference type="GO" id="GO:0071111">
    <property type="term" value="F:cyclic-guanylate-specific phosphodiesterase activity"/>
    <property type="evidence" value="ECO:0007669"/>
    <property type="project" value="InterPro"/>
</dbReference>
<dbReference type="GO" id="GO:0007165">
    <property type="term" value="P:signal transduction"/>
    <property type="evidence" value="ECO:0007669"/>
    <property type="project" value="InterPro"/>
</dbReference>
<dbReference type="CDD" id="cd01948">
    <property type="entry name" value="EAL"/>
    <property type="match status" value="1"/>
</dbReference>
<dbReference type="PROSITE" id="PS50887">
    <property type="entry name" value="GGDEF"/>
    <property type="match status" value="1"/>
</dbReference>
<dbReference type="Gene3D" id="3.20.20.450">
    <property type="entry name" value="EAL domain"/>
    <property type="match status" value="1"/>
</dbReference>
<dbReference type="Pfam" id="PF00563">
    <property type="entry name" value="EAL"/>
    <property type="match status" value="1"/>
</dbReference>
<dbReference type="InterPro" id="IPR035919">
    <property type="entry name" value="EAL_sf"/>
</dbReference>
<dbReference type="PANTHER" id="PTHR33121">
    <property type="entry name" value="CYCLIC DI-GMP PHOSPHODIESTERASE PDEF"/>
    <property type="match status" value="1"/>
</dbReference>
<feature type="domain" description="EAL" evidence="2">
    <location>
        <begin position="404"/>
        <end position="640"/>
    </location>
</feature>